<evidence type="ECO:0008006" key="3">
    <source>
        <dbReference type="Google" id="ProtNLM"/>
    </source>
</evidence>
<evidence type="ECO:0000313" key="2">
    <source>
        <dbReference type="Proteomes" id="UP000037146"/>
    </source>
</evidence>
<dbReference type="STRING" id="1679170.AC625_01220"/>
<accession>A0A0K9GP00</accession>
<dbReference type="OrthoDB" id="8704087at2"/>
<organism evidence="1 2">
    <name type="scientific">Peribacillus loiseleuriae</name>
    <dbReference type="NCBI Taxonomy" id="1679170"/>
    <lineage>
        <taxon>Bacteria</taxon>
        <taxon>Bacillati</taxon>
        <taxon>Bacillota</taxon>
        <taxon>Bacilli</taxon>
        <taxon>Bacillales</taxon>
        <taxon>Bacillaceae</taxon>
        <taxon>Peribacillus</taxon>
    </lineage>
</organism>
<dbReference type="AlphaFoldDB" id="A0A0K9GP00"/>
<comment type="caution">
    <text evidence="1">The sequence shown here is derived from an EMBL/GenBank/DDBJ whole genome shotgun (WGS) entry which is preliminary data.</text>
</comment>
<reference evidence="2" key="1">
    <citation type="submission" date="2015-07" db="EMBL/GenBank/DDBJ databases">
        <title>Genome sequencing project for genomic taxonomy and phylogenomics of Bacillus-like bacteria.</title>
        <authorList>
            <person name="Liu B."/>
            <person name="Wang J."/>
            <person name="Zhu Y."/>
            <person name="Liu G."/>
            <person name="Chen Q."/>
            <person name="Chen Z."/>
            <person name="Lan J."/>
            <person name="Che J."/>
            <person name="Ge C."/>
            <person name="Shi H."/>
            <person name="Pan Z."/>
            <person name="Liu X."/>
        </authorList>
    </citation>
    <scope>NUCLEOTIDE SEQUENCE [LARGE SCALE GENOMIC DNA]</scope>
    <source>
        <strain evidence="2">FJAT-27997</strain>
    </source>
</reference>
<gene>
    <name evidence="1" type="ORF">AC625_01220</name>
</gene>
<dbReference type="Proteomes" id="UP000037146">
    <property type="component" value="Unassembled WGS sequence"/>
</dbReference>
<dbReference type="RefSeq" id="WP_049679640.1">
    <property type="nucleotide sequence ID" value="NZ_LFZW01000001.1"/>
</dbReference>
<proteinExistence type="predicted"/>
<keyword evidence="2" id="KW-1185">Reference proteome</keyword>
<name>A0A0K9GP00_9BACI</name>
<sequence>MKNEIRDILYIHLQASERFAVFSGVTFREFVYSYEGPLPNLLLLKHGYDDGEFNMNTLLEFVPNDYVEKLLKDNVYGYGDFCWIDFEEEAGLDELNGQEIAELLYVGHCKTHLRPPFFGKLNNQFVYLAHDDGWFNKIYFRNQDALTQIFGNVLMLKLETLRVERNWFGLKKKREYPEVPFEVLQRLLPLTAEGIVFSLQDIQHSRNKIEIPGWIVGDYVNMDDMIDGFNELKDQRPKALIVLHRKTKEWSVNLN</sequence>
<protein>
    <recommendedName>
        <fullName evidence="3">Oxalate:formate antiporter</fullName>
    </recommendedName>
</protein>
<dbReference type="PATRIC" id="fig|1679170.3.peg.232"/>
<evidence type="ECO:0000313" key="1">
    <source>
        <dbReference type="EMBL" id="KMY48321.1"/>
    </source>
</evidence>
<dbReference type="EMBL" id="LFZW01000001">
    <property type="protein sequence ID" value="KMY48321.1"/>
    <property type="molecule type" value="Genomic_DNA"/>
</dbReference>